<organism evidence="14 15">
    <name type="scientific">Nocardia pseudobrasiliensis</name>
    <dbReference type="NCBI Taxonomy" id="45979"/>
    <lineage>
        <taxon>Bacteria</taxon>
        <taxon>Bacillati</taxon>
        <taxon>Actinomycetota</taxon>
        <taxon>Actinomycetes</taxon>
        <taxon>Mycobacteriales</taxon>
        <taxon>Nocardiaceae</taxon>
        <taxon>Nocardia</taxon>
    </lineage>
</organism>
<dbReference type="RefSeq" id="WP_082876130.1">
    <property type="nucleotide sequence ID" value="NZ_QQBC01000015.1"/>
</dbReference>
<dbReference type="SUPFAM" id="SSF55781">
    <property type="entry name" value="GAF domain-like"/>
    <property type="match status" value="2"/>
</dbReference>
<dbReference type="InterPro" id="IPR003018">
    <property type="entry name" value="GAF"/>
</dbReference>
<evidence type="ECO:0000256" key="11">
    <source>
        <dbReference type="SAM" id="MobiDB-lite"/>
    </source>
</evidence>
<evidence type="ECO:0000256" key="1">
    <source>
        <dbReference type="ARBA" id="ARBA00001946"/>
    </source>
</evidence>
<evidence type="ECO:0000256" key="10">
    <source>
        <dbReference type="ARBA" id="ARBA00023012"/>
    </source>
</evidence>
<evidence type="ECO:0000259" key="13">
    <source>
        <dbReference type="SMART" id="SM00387"/>
    </source>
</evidence>
<dbReference type="SUPFAM" id="SSF55874">
    <property type="entry name" value="ATPase domain of HSP90 chaperone/DNA topoisomerase II/histidine kinase"/>
    <property type="match status" value="1"/>
</dbReference>
<keyword evidence="4" id="KW-0597">Phosphoprotein</keyword>
<dbReference type="Pfam" id="PF13185">
    <property type="entry name" value="GAF_2"/>
    <property type="match status" value="2"/>
</dbReference>
<dbReference type="SMART" id="SM00387">
    <property type="entry name" value="HATPase_c"/>
    <property type="match status" value="1"/>
</dbReference>
<dbReference type="GO" id="GO:0070026">
    <property type="term" value="F:nitric oxide binding"/>
    <property type="evidence" value="ECO:0007669"/>
    <property type="project" value="UniProtKB-ARBA"/>
</dbReference>
<evidence type="ECO:0000256" key="2">
    <source>
        <dbReference type="ARBA" id="ARBA00001971"/>
    </source>
</evidence>
<dbReference type="Proteomes" id="UP000254869">
    <property type="component" value="Unassembled WGS sequence"/>
</dbReference>
<keyword evidence="7 14" id="KW-0418">Kinase</keyword>
<feature type="region of interest" description="Disordered" evidence="11">
    <location>
        <begin position="1"/>
        <end position="20"/>
    </location>
</feature>
<dbReference type="InterPro" id="IPR003594">
    <property type="entry name" value="HATPase_dom"/>
</dbReference>
<dbReference type="EMBL" id="QQBC01000015">
    <property type="protein sequence ID" value="RDI60449.1"/>
    <property type="molecule type" value="Genomic_DNA"/>
</dbReference>
<keyword evidence="6" id="KW-0479">Metal-binding</keyword>
<dbReference type="GO" id="GO:0019826">
    <property type="term" value="F:oxygen sensor activity"/>
    <property type="evidence" value="ECO:0007669"/>
    <property type="project" value="UniProtKB-ARBA"/>
</dbReference>
<gene>
    <name evidence="14" type="ORF">DFR76_11579</name>
</gene>
<feature type="domain" description="GAF" evidence="12">
    <location>
        <begin position="239"/>
        <end position="387"/>
    </location>
</feature>
<keyword evidence="15" id="KW-1185">Reference proteome</keyword>
<keyword evidence="8" id="KW-0460">Magnesium</keyword>
<dbReference type="STRING" id="1210086.GCA_001613105_04600"/>
<dbReference type="InterPro" id="IPR029016">
    <property type="entry name" value="GAF-like_dom_sf"/>
</dbReference>
<dbReference type="GO" id="GO:0000287">
    <property type="term" value="F:magnesium ion binding"/>
    <property type="evidence" value="ECO:0007669"/>
    <property type="project" value="UniProtKB-ARBA"/>
</dbReference>
<dbReference type="Gene3D" id="3.30.450.40">
    <property type="match status" value="2"/>
</dbReference>
<keyword evidence="5" id="KW-0808">Transferase</keyword>
<evidence type="ECO:0000256" key="9">
    <source>
        <dbReference type="ARBA" id="ARBA00023004"/>
    </source>
</evidence>
<dbReference type="SMART" id="SM00065">
    <property type="entry name" value="GAF"/>
    <property type="match status" value="2"/>
</dbReference>
<dbReference type="GO" id="GO:0005524">
    <property type="term" value="F:ATP binding"/>
    <property type="evidence" value="ECO:0007669"/>
    <property type="project" value="UniProtKB-ARBA"/>
</dbReference>
<dbReference type="InterPro" id="IPR036890">
    <property type="entry name" value="HATPase_C_sf"/>
</dbReference>
<evidence type="ECO:0000256" key="5">
    <source>
        <dbReference type="ARBA" id="ARBA00022679"/>
    </source>
</evidence>
<reference evidence="14 15" key="1">
    <citation type="submission" date="2018-07" db="EMBL/GenBank/DDBJ databases">
        <title>Genomic Encyclopedia of Type Strains, Phase IV (KMG-IV): sequencing the most valuable type-strain genomes for metagenomic binning, comparative biology and taxonomic classification.</title>
        <authorList>
            <person name="Goeker M."/>
        </authorList>
    </citation>
    <scope>NUCLEOTIDE SEQUENCE [LARGE SCALE GENOMIC DNA]</scope>
    <source>
        <strain evidence="14 15">DSM 44290</strain>
    </source>
</reference>
<comment type="cofactor">
    <cofactor evidence="1">
        <name>Mg(2+)</name>
        <dbReference type="ChEBI" id="CHEBI:18420"/>
    </cofactor>
</comment>
<dbReference type="Gene3D" id="3.30.565.10">
    <property type="entry name" value="Histidine kinase-like ATPase, C-terminal domain"/>
    <property type="match status" value="1"/>
</dbReference>
<sequence length="590" mass="63436">MSTNGALSVGPSDVAKPDDRTESFTVRADLAHLRLRELLTEVRDRVEQMFDIGDSVDGLVDAMLVVTSGLELGPTLRAIVRAAAVLVDARFAALGVRGNDDQLSEFVYEGIDETTRAKIGHLPVGCGVLGLLLSQPKPIRLDDLTMHPVSVGFPQHHPPMRTFLGVPVRIRGEIFGNLYLTEKADGQPFTEDDELIVQALAAAAGVAIDNARLYESTRARRAWIEATSEITAEFLADTEPEQVHAHIVKHARRLTRSERAYLAVPRDPDCPATEVDELVITQWSGPGASLSGRTVQIGSGSVGDVLRQATAAQADHLPPDDACSDLLGSGPVLILPLRLPDSTLGVLMAARPSGTGPYCEETLELAAAFADQVALAIQLADAQRHMRTHEVATERARIARDLYRDVIQRLFDLEITLHAIVPDIRNHAVRHRLCEITDDLQQVIHDIRTSVFDAHQPDRVGPHLRQRITDAVSQHIGDTGIDATVHISGSLSIVEPALADHVDAVVRESVSNAVRHSGADTITVDVVVGDDLTIIVADNGTGVPDTITPSGLTNMAHRAEQSGGSFTIGPNPHSAGGRPGARTCWTAPLQ</sequence>
<dbReference type="PANTHER" id="PTHR24421">
    <property type="entry name" value="NITRATE/NITRITE SENSOR PROTEIN NARX-RELATED"/>
    <property type="match status" value="1"/>
</dbReference>
<protein>
    <submittedName>
        <fullName evidence="14">Histidine kinase</fullName>
    </submittedName>
</protein>
<dbReference type="FunFam" id="3.30.450.40:FF:000052">
    <property type="entry name" value="Oxygen sensor histidine kinase response regulator DevS/DosS"/>
    <property type="match status" value="1"/>
</dbReference>
<keyword evidence="10" id="KW-0902">Two-component regulatory system</keyword>
<dbReference type="AlphaFoldDB" id="A0A370HPH8"/>
<comment type="caution">
    <text evidence="14">The sequence shown here is derived from an EMBL/GenBank/DDBJ whole genome shotgun (WGS) entry which is preliminary data.</text>
</comment>
<comment type="cofactor">
    <cofactor evidence="2">
        <name>heme</name>
        <dbReference type="ChEBI" id="CHEBI:30413"/>
    </cofactor>
</comment>
<dbReference type="GO" id="GO:0070025">
    <property type="term" value="F:carbon monoxide binding"/>
    <property type="evidence" value="ECO:0007669"/>
    <property type="project" value="UniProtKB-ARBA"/>
</dbReference>
<evidence type="ECO:0000313" key="14">
    <source>
        <dbReference type="EMBL" id="RDI60449.1"/>
    </source>
</evidence>
<name>A0A370HPH8_9NOCA</name>
<dbReference type="CDD" id="cd16917">
    <property type="entry name" value="HATPase_UhpB-NarQ-NarX-like"/>
    <property type="match status" value="1"/>
</dbReference>
<keyword evidence="3" id="KW-0963">Cytoplasm</keyword>
<evidence type="ECO:0000256" key="8">
    <source>
        <dbReference type="ARBA" id="ARBA00022842"/>
    </source>
</evidence>
<evidence type="ECO:0000256" key="7">
    <source>
        <dbReference type="ARBA" id="ARBA00022777"/>
    </source>
</evidence>
<evidence type="ECO:0000313" key="15">
    <source>
        <dbReference type="Proteomes" id="UP000254869"/>
    </source>
</evidence>
<dbReference type="GO" id="GO:0020037">
    <property type="term" value="F:heme binding"/>
    <property type="evidence" value="ECO:0007669"/>
    <property type="project" value="UniProtKB-ARBA"/>
</dbReference>
<feature type="domain" description="GAF" evidence="12">
    <location>
        <begin position="71"/>
        <end position="218"/>
    </location>
</feature>
<dbReference type="GO" id="GO:0019825">
    <property type="term" value="F:oxygen binding"/>
    <property type="evidence" value="ECO:0007669"/>
    <property type="project" value="UniProtKB-ARBA"/>
</dbReference>
<dbReference type="Pfam" id="PF02518">
    <property type="entry name" value="HATPase_c"/>
    <property type="match status" value="1"/>
</dbReference>
<dbReference type="GO" id="GO:0000155">
    <property type="term" value="F:phosphorelay sensor kinase activity"/>
    <property type="evidence" value="ECO:0007669"/>
    <property type="project" value="UniProtKB-ARBA"/>
</dbReference>
<dbReference type="InterPro" id="IPR050482">
    <property type="entry name" value="Sensor_HK_TwoCompSys"/>
</dbReference>
<evidence type="ECO:0000259" key="12">
    <source>
        <dbReference type="SMART" id="SM00065"/>
    </source>
</evidence>
<feature type="domain" description="Histidine kinase/HSP90-like ATPase" evidence="13">
    <location>
        <begin position="497"/>
        <end position="590"/>
    </location>
</feature>
<dbReference type="PANTHER" id="PTHR24421:SF56">
    <property type="entry name" value="OXYGEN SENSOR HISTIDINE KINASE RESPONSE REGULATOR DOST"/>
    <property type="match status" value="1"/>
</dbReference>
<proteinExistence type="predicted"/>
<accession>A0A370HPH8</accession>
<keyword evidence="9" id="KW-0408">Iron</keyword>
<feature type="region of interest" description="Disordered" evidence="11">
    <location>
        <begin position="567"/>
        <end position="590"/>
    </location>
</feature>
<evidence type="ECO:0000256" key="3">
    <source>
        <dbReference type="ARBA" id="ARBA00022490"/>
    </source>
</evidence>
<evidence type="ECO:0000256" key="4">
    <source>
        <dbReference type="ARBA" id="ARBA00022553"/>
    </source>
</evidence>
<evidence type="ECO:0000256" key="6">
    <source>
        <dbReference type="ARBA" id="ARBA00022723"/>
    </source>
</evidence>
<dbReference type="GO" id="GO:0070483">
    <property type="term" value="P:detection of hypoxia"/>
    <property type="evidence" value="ECO:0007669"/>
    <property type="project" value="UniProtKB-ARBA"/>
</dbReference>